<sequence>LKLEMPTVNLDREVTLLATIPSVVQSLKKCAMTWQKLISRVLEEQLKKVPEGNGPLAEIYLWREKKATLSALTEQIKCPEVQKVLEILQEAESGFTEGVQMVFSDLRRHHVQAQDNAKFLSTLERHLKNLSSGTGVEVISSTIPSLLNALRLVWIMSRHYNRDERMVPLLERISWEICARVRRVVDVQTLFKQDTATAKKKITEARNTLEQWKKCYFTTCIQVEESGSKRYWKFDVKRLFEKTDYMVSVCQDLYDIFQVTEELHNMFIPELITVSENPKGVDELQREVTIVISLMEDVTFDPFSMERARDWGFVMEEFREDVTVEVVKQIFVEKHKDPPLYKNHPPVAGAISWSRSLSHRITHTITRFQEDEELLASERGKEVKQMYLQVAEKMKEYEDEKYRLWRERTEHIIPLLLKETLLTNSATEEPVTTKKTVCFTLNFSPEILEIITEAKYMEQLGLPVPEMARYVALQEDQYLRYTNKMKAMLDRYHKLMEMMNEAETKLLDHYIQELRRILKAGQKRLTWKSVGIGEFIVQCTQTIGKLELLVHQIHHISEDISSKLQSIESTNLFKFPHSKNGDTHPGAKEFFDYVKCEQAKVVEQLVRKYSAIPQLLIEVERRVANTNSGKSPKLASYYAYWENRIYQVLTQLIVKNLQVFNATVLANVPLLQIEAVLSVPEITLQPNACEIEKMTLQCIQDCVEVTKHFIRWMHGTCIECPAQHVKADEVVTFNFYSDVSQSPLIIEQADLITQNIHKLLASLSKFLNQWKKYDLLWKSDKDAVLERLAAEKPACVVFDEHLQFYAKVIQEVTQQPLIKDEQFIRLQLAPLALAVQENAKSWMMSLGKLLNDLAREEMFSLQDEIQVG</sequence>
<dbReference type="InterPro" id="IPR026983">
    <property type="entry name" value="DHC"/>
</dbReference>
<evidence type="ECO:0000313" key="3">
    <source>
        <dbReference type="Proteomes" id="UP000519684"/>
    </source>
</evidence>
<accession>A0A7L2CZS8</accession>
<dbReference type="GO" id="GO:0007018">
    <property type="term" value="P:microtubule-based movement"/>
    <property type="evidence" value="ECO:0007669"/>
    <property type="project" value="InterPro"/>
</dbReference>
<comment type="caution">
    <text evidence="2">The sequence shown here is derived from an EMBL/GenBank/DDBJ whole genome shotgun (WGS) entry which is preliminary data.</text>
</comment>
<dbReference type="AlphaFoldDB" id="A0A7L2CZS8"/>
<dbReference type="Pfam" id="PF08385">
    <property type="entry name" value="DHC_N1"/>
    <property type="match status" value="2"/>
</dbReference>
<protein>
    <submittedName>
        <fullName evidence="2">DYH10 protein</fullName>
    </submittedName>
</protein>
<feature type="domain" description="Dynein heavy chain tail" evidence="1">
    <location>
        <begin position="324"/>
        <end position="535"/>
    </location>
</feature>
<dbReference type="GO" id="GO:0051959">
    <property type="term" value="F:dynein light intermediate chain binding"/>
    <property type="evidence" value="ECO:0007669"/>
    <property type="project" value="InterPro"/>
</dbReference>
<dbReference type="GO" id="GO:0030286">
    <property type="term" value="C:dynein complex"/>
    <property type="evidence" value="ECO:0007669"/>
    <property type="project" value="InterPro"/>
</dbReference>
<dbReference type="EMBL" id="VWYD01012375">
    <property type="protein sequence ID" value="NXQ42747.1"/>
    <property type="molecule type" value="Genomic_DNA"/>
</dbReference>
<evidence type="ECO:0000259" key="1">
    <source>
        <dbReference type="Pfam" id="PF08385"/>
    </source>
</evidence>
<proteinExistence type="predicted"/>
<organism evidence="2 3">
    <name type="scientific">Catharus fuscescens</name>
    <name type="common">Veery</name>
    <name type="synonym">Turdus fuscescens</name>
    <dbReference type="NCBI Taxonomy" id="159581"/>
    <lineage>
        <taxon>Eukaryota</taxon>
        <taxon>Metazoa</taxon>
        <taxon>Chordata</taxon>
        <taxon>Craniata</taxon>
        <taxon>Vertebrata</taxon>
        <taxon>Euteleostomi</taxon>
        <taxon>Archelosauria</taxon>
        <taxon>Archosauria</taxon>
        <taxon>Dinosauria</taxon>
        <taxon>Saurischia</taxon>
        <taxon>Theropoda</taxon>
        <taxon>Coelurosauria</taxon>
        <taxon>Aves</taxon>
        <taxon>Neognathae</taxon>
        <taxon>Neoaves</taxon>
        <taxon>Telluraves</taxon>
        <taxon>Australaves</taxon>
        <taxon>Passeriformes</taxon>
        <taxon>Turdidae</taxon>
        <taxon>Catharus</taxon>
    </lineage>
</organism>
<reference evidence="2 3" key="1">
    <citation type="submission" date="2019-09" db="EMBL/GenBank/DDBJ databases">
        <title>Bird 10,000 Genomes (B10K) Project - Family phase.</title>
        <authorList>
            <person name="Zhang G."/>
        </authorList>
    </citation>
    <scope>NUCLEOTIDE SEQUENCE [LARGE SCALE GENOMIC DNA]</scope>
    <source>
        <strain evidence="2">B10K-DU-001-17</strain>
        <tissue evidence="2">Muscle</tissue>
    </source>
</reference>
<dbReference type="InterPro" id="IPR013594">
    <property type="entry name" value="Dynein_heavy_tail"/>
</dbReference>
<name>A0A7L2CZS8_CATFU</name>
<evidence type="ECO:0000313" key="2">
    <source>
        <dbReference type="EMBL" id="NXQ42747.1"/>
    </source>
</evidence>
<feature type="non-terminal residue" evidence="2">
    <location>
        <position position="1"/>
    </location>
</feature>
<feature type="non-terminal residue" evidence="2">
    <location>
        <position position="868"/>
    </location>
</feature>
<dbReference type="Proteomes" id="UP000519684">
    <property type="component" value="Unassembled WGS sequence"/>
</dbReference>
<dbReference type="PANTHER" id="PTHR22878:SF63">
    <property type="entry name" value="DYNEIN AXONEMAL HEAVY CHAIN 10"/>
    <property type="match status" value="1"/>
</dbReference>
<gene>
    <name evidence="2" type="primary">Dnah10_1</name>
    <name evidence="2" type="ORF">CATFUS_R03753</name>
</gene>
<keyword evidence="3" id="KW-1185">Reference proteome</keyword>
<feature type="domain" description="Dynein heavy chain tail" evidence="1">
    <location>
        <begin position="24"/>
        <end position="322"/>
    </location>
</feature>
<dbReference type="PANTHER" id="PTHR22878">
    <property type="entry name" value="DYNEIN HEAVY CHAIN 6, AXONEMAL-LIKE-RELATED"/>
    <property type="match status" value="1"/>
</dbReference>
<dbReference type="GO" id="GO:0045505">
    <property type="term" value="F:dynein intermediate chain binding"/>
    <property type="evidence" value="ECO:0007669"/>
    <property type="project" value="InterPro"/>
</dbReference>